<dbReference type="PANTHER" id="PTHR23502">
    <property type="entry name" value="MAJOR FACILITATOR SUPERFAMILY"/>
    <property type="match status" value="1"/>
</dbReference>
<evidence type="ECO:0000256" key="5">
    <source>
        <dbReference type="ARBA" id="ARBA00023136"/>
    </source>
</evidence>
<feature type="domain" description="Major facilitator superfamily (MFS) profile" evidence="7">
    <location>
        <begin position="112"/>
        <end position="535"/>
    </location>
</feature>
<dbReference type="Proteomes" id="UP000799776">
    <property type="component" value="Unassembled WGS sequence"/>
</dbReference>
<dbReference type="CDD" id="cd17323">
    <property type="entry name" value="MFS_Tpo1_MDR_like"/>
    <property type="match status" value="1"/>
</dbReference>
<dbReference type="InterPro" id="IPR036259">
    <property type="entry name" value="MFS_trans_sf"/>
</dbReference>
<dbReference type="AlphaFoldDB" id="A0A9P4I0M6"/>
<dbReference type="OrthoDB" id="5296287at2759"/>
<dbReference type="InterPro" id="IPR011701">
    <property type="entry name" value="MFS"/>
</dbReference>
<evidence type="ECO:0000256" key="2">
    <source>
        <dbReference type="ARBA" id="ARBA00008335"/>
    </source>
</evidence>
<dbReference type="SUPFAM" id="SSF103473">
    <property type="entry name" value="MFS general substrate transporter"/>
    <property type="match status" value="1"/>
</dbReference>
<feature type="transmembrane region" description="Helical" evidence="6">
    <location>
        <begin position="475"/>
        <end position="496"/>
    </location>
</feature>
<keyword evidence="4 6" id="KW-1133">Transmembrane helix</keyword>
<evidence type="ECO:0000313" key="9">
    <source>
        <dbReference type="Proteomes" id="UP000799776"/>
    </source>
</evidence>
<feature type="transmembrane region" description="Helical" evidence="6">
    <location>
        <begin position="441"/>
        <end position="463"/>
    </location>
</feature>
<gene>
    <name evidence="8" type="ORF">K490DRAFT_36256</name>
</gene>
<dbReference type="FunFam" id="1.20.1250.20:FF:000011">
    <property type="entry name" value="MFS multidrug transporter, putative"/>
    <property type="match status" value="1"/>
</dbReference>
<feature type="transmembrane region" description="Helical" evidence="6">
    <location>
        <begin position="110"/>
        <end position="127"/>
    </location>
</feature>
<feature type="transmembrane region" description="Helical" evidence="6">
    <location>
        <begin position="338"/>
        <end position="357"/>
    </location>
</feature>
<sequence length="543" mass="58959">MKDHVFDISLPEQSEVLELAAEEGHDADIPSNLGVYHPNTDGSTENINAKTKADTQVDIEKSAVSSQISISQSEDHSHVVQPEATNPNIVDFDGPNDPTNPMNWTSSRKWGMIMVVSVVTLLTPLGSSMFAPGVPQLMEEFGSTSDVLAGLVVSVYVLGFAFGPLLIAPLSELYGRVPLYHACNLLFVIFNIACSLSTNLNMLIGFRFLAGSVGSCPLALGGGTIADLIPREQRGTAMALWVAGPTIGPLAGGFLSQAENWRWVFRVISITAAIITFAGFFLLKETYGPAILSAKTKRLQTQTGNTALRSKLDAGLSPKDLFLFSIVRPTKLLIKSPIVLLLSLYVAVAYSYLYILFTTFTTVYEQQYGFNTGTAGLTYLGVGIGCALGQFIYTIWGNRSVRKHLAAGDFKPEHRLPMMYPGAIAMPIGLFWYGWSAQAHTHWIVPILGTGLVGFALILIFMAPNTYLVDVYTRHAASAMAANTVLRSVFAAFVPLGGQEMYAKLGLGWGNSLLAFVSIVLIPIPVLFVRYGERLRTKFQVKL</sequence>
<evidence type="ECO:0000256" key="4">
    <source>
        <dbReference type="ARBA" id="ARBA00022989"/>
    </source>
</evidence>
<feature type="transmembrane region" description="Helical" evidence="6">
    <location>
        <begin position="147"/>
        <end position="167"/>
    </location>
</feature>
<feature type="transmembrane region" description="Helical" evidence="6">
    <location>
        <begin position="508"/>
        <end position="529"/>
    </location>
</feature>
<feature type="transmembrane region" description="Helical" evidence="6">
    <location>
        <begin position="204"/>
        <end position="226"/>
    </location>
</feature>
<accession>A0A9P4I0M6</accession>
<proteinExistence type="inferred from homology"/>
<dbReference type="PROSITE" id="PS50850">
    <property type="entry name" value="MFS"/>
    <property type="match status" value="1"/>
</dbReference>
<comment type="similarity">
    <text evidence="2">Belongs to the major facilitator superfamily.</text>
</comment>
<feature type="transmembrane region" description="Helical" evidence="6">
    <location>
        <begin position="377"/>
        <end position="396"/>
    </location>
</feature>
<comment type="subcellular location">
    <subcellularLocation>
        <location evidence="1">Membrane</location>
        <topology evidence="1">Multi-pass membrane protein</topology>
    </subcellularLocation>
</comment>
<evidence type="ECO:0000313" key="8">
    <source>
        <dbReference type="EMBL" id="KAF2090364.1"/>
    </source>
</evidence>
<keyword evidence="5 6" id="KW-0472">Membrane</keyword>
<comment type="caution">
    <text evidence="8">The sequence shown here is derived from an EMBL/GenBank/DDBJ whole genome shotgun (WGS) entry which is preliminary data.</text>
</comment>
<keyword evidence="9" id="KW-1185">Reference proteome</keyword>
<dbReference type="EMBL" id="ML978713">
    <property type="protein sequence ID" value="KAF2090364.1"/>
    <property type="molecule type" value="Genomic_DNA"/>
</dbReference>
<evidence type="ECO:0000259" key="7">
    <source>
        <dbReference type="PROSITE" id="PS50850"/>
    </source>
</evidence>
<feature type="transmembrane region" description="Helical" evidence="6">
    <location>
        <begin position="238"/>
        <end position="257"/>
    </location>
</feature>
<evidence type="ECO:0000256" key="3">
    <source>
        <dbReference type="ARBA" id="ARBA00022692"/>
    </source>
</evidence>
<organism evidence="8 9">
    <name type="scientific">Saccharata proteae CBS 121410</name>
    <dbReference type="NCBI Taxonomy" id="1314787"/>
    <lineage>
        <taxon>Eukaryota</taxon>
        <taxon>Fungi</taxon>
        <taxon>Dikarya</taxon>
        <taxon>Ascomycota</taxon>
        <taxon>Pezizomycotina</taxon>
        <taxon>Dothideomycetes</taxon>
        <taxon>Dothideomycetes incertae sedis</taxon>
        <taxon>Botryosphaeriales</taxon>
        <taxon>Saccharataceae</taxon>
        <taxon>Saccharata</taxon>
    </lineage>
</organism>
<keyword evidence="3 6" id="KW-0812">Transmembrane</keyword>
<dbReference type="PANTHER" id="PTHR23502:SF68">
    <property type="entry name" value="MULTIDRUG TRANSPORTER, PUTATIVE (AFU_ORTHOLOGUE AFUA_3G01120)-RELATED"/>
    <property type="match status" value="1"/>
</dbReference>
<feature type="transmembrane region" description="Helical" evidence="6">
    <location>
        <begin position="179"/>
        <end position="198"/>
    </location>
</feature>
<dbReference type="GO" id="GO:0022857">
    <property type="term" value="F:transmembrane transporter activity"/>
    <property type="evidence" value="ECO:0007669"/>
    <property type="project" value="InterPro"/>
</dbReference>
<dbReference type="Pfam" id="PF07690">
    <property type="entry name" value="MFS_1"/>
    <property type="match status" value="1"/>
</dbReference>
<name>A0A9P4I0M6_9PEZI</name>
<feature type="transmembrane region" description="Helical" evidence="6">
    <location>
        <begin position="263"/>
        <end position="283"/>
    </location>
</feature>
<evidence type="ECO:0000256" key="6">
    <source>
        <dbReference type="SAM" id="Phobius"/>
    </source>
</evidence>
<dbReference type="GO" id="GO:0016020">
    <property type="term" value="C:membrane"/>
    <property type="evidence" value="ECO:0007669"/>
    <property type="project" value="UniProtKB-SubCell"/>
</dbReference>
<reference evidence="8" key="1">
    <citation type="journal article" date="2020" name="Stud. Mycol.">
        <title>101 Dothideomycetes genomes: a test case for predicting lifestyles and emergence of pathogens.</title>
        <authorList>
            <person name="Haridas S."/>
            <person name="Albert R."/>
            <person name="Binder M."/>
            <person name="Bloem J."/>
            <person name="Labutti K."/>
            <person name="Salamov A."/>
            <person name="Andreopoulos B."/>
            <person name="Baker S."/>
            <person name="Barry K."/>
            <person name="Bills G."/>
            <person name="Bluhm B."/>
            <person name="Cannon C."/>
            <person name="Castanera R."/>
            <person name="Culley D."/>
            <person name="Daum C."/>
            <person name="Ezra D."/>
            <person name="Gonzalez J."/>
            <person name="Henrissat B."/>
            <person name="Kuo A."/>
            <person name="Liang C."/>
            <person name="Lipzen A."/>
            <person name="Lutzoni F."/>
            <person name="Magnuson J."/>
            <person name="Mondo S."/>
            <person name="Nolan M."/>
            <person name="Ohm R."/>
            <person name="Pangilinan J."/>
            <person name="Park H.-J."/>
            <person name="Ramirez L."/>
            <person name="Alfaro M."/>
            <person name="Sun H."/>
            <person name="Tritt A."/>
            <person name="Yoshinaga Y."/>
            <person name="Zwiers L.-H."/>
            <person name="Turgeon B."/>
            <person name="Goodwin S."/>
            <person name="Spatafora J."/>
            <person name="Crous P."/>
            <person name="Grigoriev I."/>
        </authorList>
    </citation>
    <scope>NUCLEOTIDE SEQUENCE</scope>
    <source>
        <strain evidence="8">CBS 121410</strain>
    </source>
</reference>
<protein>
    <submittedName>
        <fullName evidence="8">MFS general substrate transporter</fullName>
    </submittedName>
</protein>
<evidence type="ECO:0000256" key="1">
    <source>
        <dbReference type="ARBA" id="ARBA00004141"/>
    </source>
</evidence>
<dbReference type="Gene3D" id="1.20.1250.20">
    <property type="entry name" value="MFS general substrate transporter like domains"/>
    <property type="match status" value="1"/>
</dbReference>
<feature type="transmembrane region" description="Helical" evidence="6">
    <location>
        <begin position="417"/>
        <end position="435"/>
    </location>
</feature>
<dbReference type="InterPro" id="IPR020846">
    <property type="entry name" value="MFS_dom"/>
</dbReference>